<dbReference type="EMBL" id="LQBP01000019">
    <property type="protein sequence ID" value="KUJ73292.1"/>
    <property type="molecule type" value="Genomic_DNA"/>
</dbReference>
<sequence length="76" mass="8211">MRQIIDIRNRDRTGVRSELGALTNCADASSPKQASDSPSPVATGTRLILLGRETRLAGEISAEFEAADPIVWISEE</sequence>
<feature type="compositionally biased region" description="Polar residues" evidence="1">
    <location>
        <begin position="26"/>
        <end position="42"/>
    </location>
</feature>
<name>A0A0X3TBX5_9RHOB</name>
<proteinExistence type="predicted"/>
<dbReference type="Proteomes" id="UP000053690">
    <property type="component" value="Unassembled WGS sequence"/>
</dbReference>
<evidence type="ECO:0000313" key="3">
    <source>
        <dbReference type="Proteomes" id="UP000053690"/>
    </source>
</evidence>
<protein>
    <submittedName>
        <fullName evidence="2">Uncharacterized protein</fullName>
    </submittedName>
</protein>
<keyword evidence="3" id="KW-1185">Reference proteome</keyword>
<gene>
    <name evidence="2" type="ORF">AVO44_20185</name>
</gene>
<reference evidence="3" key="1">
    <citation type="submission" date="2015-12" db="EMBL/GenBank/DDBJ databases">
        <authorList>
            <person name="Zhang G."/>
            <person name="Stingl U."/>
        </authorList>
    </citation>
    <scope>NUCLEOTIDE SEQUENCE [LARGE SCALE GENOMIC DNA]</scope>
    <source>
        <strain evidence="3">ZGT108</strain>
    </source>
</reference>
<comment type="caution">
    <text evidence="2">The sequence shown here is derived from an EMBL/GenBank/DDBJ whole genome shotgun (WGS) entry which is preliminary data.</text>
</comment>
<evidence type="ECO:0000256" key="1">
    <source>
        <dbReference type="SAM" id="MobiDB-lite"/>
    </source>
</evidence>
<evidence type="ECO:0000313" key="2">
    <source>
        <dbReference type="EMBL" id="KUJ73292.1"/>
    </source>
</evidence>
<dbReference type="AlphaFoldDB" id="A0A0X3TBX5"/>
<feature type="region of interest" description="Disordered" evidence="1">
    <location>
        <begin position="22"/>
        <end position="42"/>
    </location>
</feature>
<dbReference type="RefSeq" id="WP_068341205.1">
    <property type="nucleotide sequence ID" value="NZ_LQBP01000019.1"/>
</dbReference>
<accession>A0A0X3TBX5</accession>
<organism evidence="2 3">
    <name type="scientific">Ruegeria profundi</name>
    <dbReference type="NCBI Taxonomy" id="1685378"/>
    <lineage>
        <taxon>Bacteria</taxon>
        <taxon>Pseudomonadati</taxon>
        <taxon>Pseudomonadota</taxon>
        <taxon>Alphaproteobacteria</taxon>
        <taxon>Rhodobacterales</taxon>
        <taxon>Roseobacteraceae</taxon>
        <taxon>Ruegeria</taxon>
    </lineage>
</organism>